<reference evidence="1" key="1">
    <citation type="submission" date="2014-09" db="EMBL/GenBank/DDBJ databases">
        <authorList>
            <person name="Magalhaes I.L.F."/>
            <person name="Oliveira U."/>
            <person name="Santos F.R."/>
            <person name="Vidigal T.H.D.A."/>
            <person name="Brescovit A.D."/>
            <person name="Santos A.J."/>
        </authorList>
    </citation>
    <scope>NUCLEOTIDE SEQUENCE</scope>
    <source>
        <tissue evidence="1">Shoot tissue taken approximately 20 cm above the soil surface</tissue>
    </source>
</reference>
<accession>A0A0A9CRS0</accession>
<protein>
    <submittedName>
        <fullName evidence="1">Uncharacterized protein</fullName>
    </submittedName>
</protein>
<organism evidence="1">
    <name type="scientific">Arundo donax</name>
    <name type="common">Giant reed</name>
    <name type="synonym">Donax arundinaceus</name>
    <dbReference type="NCBI Taxonomy" id="35708"/>
    <lineage>
        <taxon>Eukaryota</taxon>
        <taxon>Viridiplantae</taxon>
        <taxon>Streptophyta</taxon>
        <taxon>Embryophyta</taxon>
        <taxon>Tracheophyta</taxon>
        <taxon>Spermatophyta</taxon>
        <taxon>Magnoliopsida</taxon>
        <taxon>Liliopsida</taxon>
        <taxon>Poales</taxon>
        <taxon>Poaceae</taxon>
        <taxon>PACMAD clade</taxon>
        <taxon>Arundinoideae</taxon>
        <taxon>Arundineae</taxon>
        <taxon>Arundo</taxon>
    </lineage>
</organism>
<sequence>MPGSFFKKGKGSTRGAAYVPNKVMKYTFCWRW</sequence>
<dbReference type="EMBL" id="GBRH01223708">
    <property type="protein sequence ID" value="JAD74187.1"/>
    <property type="molecule type" value="Transcribed_RNA"/>
</dbReference>
<reference evidence="1" key="2">
    <citation type="journal article" date="2015" name="Data Brief">
        <title>Shoot transcriptome of the giant reed, Arundo donax.</title>
        <authorList>
            <person name="Barrero R.A."/>
            <person name="Guerrero F.D."/>
            <person name="Moolhuijzen P."/>
            <person name="Goolsby J.A."/>
            <person name="Tidwell J."/>
            <person name="Bellgard S.E."/>
            <person name="Bellgard M.I."/>
        </authorList>
    </citation>
    <scope>NUCLEOTIDE SEQUENCE</scope>
    <source>
        <tissue evidence="1">Shoot tissue taken approximately 20 cm above the soil surface</tissue>
    </source>
</reference>
<proteinExistence type="predicted"/>
<evidence type="ECO:0000313" key="1">
    <source>
        <dbReference type="EMBL" id="JAD74187.1"/>
    </source>
</evidence>
<dbReference type="AlphaFoldDB" id="A0A0A9CRS0"/>
<name>A0A0A9CRS0_ARUDO</name>